<gene>
    <name evidence="1" type="ORF">SVUK_LOCUS9490</name>
</gene>
<evidence type="ECO:0000313" key="1">
    <source>
        <dbReference type="EMBL" id="VDM74492.1"/>
    </source>
</evidence>
<protein>
    <submittedName>
        <fullName evidence="1">Uncharacterized protein</fullName>
    </submittedName>
</protein>
<keyword evidence="2" id="KW-1185">Reference proteome</keyword>
<sequence>MSCPRISPLSRKPENEIDVAEFANSDVFILLRQKNLSDLVCGFSLQRTYEHLRTIYGYTHDTFLKAAQTLGLLHDDQLLDFETQRACHTDSTNIDVYLKAQMLC</sequence>
<accession>A0A3P7L511</accession>
<dbReference type="AlphaFoldDB" id="A0A3P7L511"/>
<evidence type="ECO:0000313" key="2">
    <source>
        <dbReference type="Proteomes" id="UP000270094"/>
    </source>
</evidence>
<proteinExistence type="predicted"/>
<dbReference type="Proteomes" id="UP000270094">
    <property type="component" value="Unassembled WGS sequence"/>
</dbReference>
<dbReference type="EMBL" id="UYYB01094497">
    <property type="protein sequence ID" value="VDM74492.1"/>
    <property type="molecule type" value="Genomic_DNA"/>
</dbReference>
<name>A0A3P7L511_STRVU</name>
<reference evidence="1 2" key="1">
    <citation type="submission" date="2018-11" db="EMBL/GenBank/DDBJ databases">
        <authorList>
            <consortium name="Pathogen Informatics"/>
        </authorList>
    </citation>
    <scope>NUCLEOTIDE SEQUENCE [LARGE SCALE GENOMIC DNA]</scope>
</reference>
<organism evidence="1 2">
    <name type="scientific">Strongylus vulgaris</name>
    <name type="common">Blood worm</name>
    <dbReference type="NCBI Taxonomy" id="40348"/>
    <lineage>
        <taxon>Eukaryota</taxon>
        <taxon>Metazoa</taxon>
        <taxon>Ecdysozoa</taxon>
        <taxon>Nematoda</taxon>
        <taxon>Chromadorea</taxon>
        <taxon>Rhabditida</taxon>
        <taxon>Rhabditina</taxon>
        <taxon>Rhabditomorpha</taxon>
        <taxon>Strongyloidea</taxon>
        <taxon>Strongylidae</taxon>
        <taxon>Strongylus</taxon>
    </lineage>
</organism>